<dbReference type="PANTHER" id="PTHR30472:SF67">
    <property type="entry name" value="PERMEASE OF ABC TRANSPORTER-RELATED"/>
    <property type="match status" value="1"/>
</dbReference>
<dbReference type="GO" id="GO:0022857">
    <property type="term" value="F:transmembrane transporter activity"/>
    <property type="evidence" value="ECO:0007669"/>
    <property type="project" value="InterPro"/>
</dbReference>
<keyword evidence="6 8" id="KW-1133">Transmembrane helix</keyword>
<evidence type="ECO:0000256" key="5">
    <source>
        <dbReference type="ARBA" id="ARBA00022692"/>
    </source>
</evidence>
<evidence type="ECO:0000256" key="3">
    <source>
        <dbReference type="ARBA" id="ARBA00022448"/>
    </source>
</evidence>
<evidence type="ECO:0000256" key="8">
    <source>
        <dbReference type="SAM" id="Phobius"/>
    </source>
</evidence>
<dbReference type="Proteomes" id="UP000520198">
    <property type="component" value="Unassembled WGS sequence"/>
</dbReference>
<feature type="transmembrane region" description="Helical" evidence="8">
    <location>
        <begin position="349"/>
        <end position="365"/>
    </location>
</feature>
<comment type="caution">
    <text evidence="9">The sequence shown here is derived from an EMBL/GenBank/DDBJ whole genome shotgun (WGS) entry which is preliminary data.</text>
</comment>
<feature type="transmembrane region" description="Helical" evidence="8">
    <location>
        <begin position="102"/>
        <end position="120"/>
    </location>
</feature>
<dbReference type="InterPro" id="IPR037294">
    <property type="entry name" value="ABC_BtuC-like"/>
</dbReference>
<evidence type="ECO:0000256" key="4">
    <source>
        <dbReference type="ARBA" id="ARBA00022475"/>
    </source>
</evidence>
<dbReference type="FunFam" id="1.10.3470.10:FF:000001">
    <property type="entry name" value="Vitamin B12 ABC transporter permease BtuC"/>
    <property type="match status" value="1"/>
</dbReference>
<accession>A0A7Y6Q4I9</accession>
<feature type="transmembrane region" description="Helical" evidence="8">
    <location>
        <begin position="41"/>
        <end position="62"/>
    </location>
</feature>
<dbReference type="CDD" id="cd06550">
    <property type="entry name" value="TM_ABC_iron-siderophores_like"/>
    <property type="match status" value="1"/>
</dbReference>
<feature type="transmembrane region" description="Helical" evidence="8">
    <location>
        <begin position="132"/>
        <end position="155"/>
    </location>
</feature>
<protein>
    <submittedName>
        <fullName evidence="9">Iron ABC transporter permease</fullName>
    </submittedName>
</protein>
<dbReference type="Pfam" id="PF01032">
    <property type="entry name" value="FecCD"/>
    <property type="match status" value="1"/>
</dbReference>
<evidence type="ECO:0000256" key="7">
    <source>
        <dbReference type="ARBA" id="ARBA00023136"/>
    </source>
</evidence>
<keyword evidence="4" id="KW-1003">Cell membrane</keyword>
<comment type="similarity">
    <text evidence="2">Belongs to the binding-protein-dependent transport system permease family. FecCD subfamily.</text>
</comment>
<feature type="transmembrane region" description="Helical" evidence="8">
    <location>
        <begin position="277"/>
        <end position="299"/>
    </location>
</feature>
<keyword evidence="3" id="KW-0813">Transport</keyword>
<feature type="transmembrane region" description="Helical" evidence="8">
    <location>
        <begin position="230"/>
        <end position="250"/>
    </location>
</feature>
<keyword evidence="10" id="KW-1185">Reference proteome</keyword>
<feature type="transmembrane region" description="Helical" evidence="8">
    <location>
        <begin position="188"/>
        <end position="210"/>
    </location>
</feature>
<organism evidence="9 10">
    <name type="scientific">Ensifer oleiphilus</name>
    <dbReference type="NCBI Taxonomy" id="2742698"/>
    <lineage>
        <taxon>Bacteria</taxon>
        <taxon>Pseudomonadati</taxon>
        <taxon>Pseudomonadota</taxon>
        <taxon>Alphaproteobacteria</taxon>
        <taxon>Hyphomicrobiales</taxon>
        <taxon>Rhizobiaceae</taxon>
        <taxon>Sinorhizobium/Ensifer group</taxon>
        <taxon>Ensifer</taxon>
    </lineage>
</organism>
<dbReference type="GO" id="GO:0005886">
    <property type="term" value="C:plasma membrane"/>
    <property type="evidence" value="ECO:0007669"/>
    <property type="project" value="UniProtKB-SubCell"/>
</dbReference>
<dbReference type="AlphaFoldDB" id="A0A7Y6Q4I9"/>
<evidence type="ECO:0000256" key="1">
    <source>
        <dbReference type="ARBA" id="ARBA00004651"/>
    </source>
</evidence>
<feature type="transmembrane region" description="Helical" evidence="8">
    <location>
        <begin position="161"/>
        <end position="181"/>
    </location>
</feature>
<name>A0A7Y6Q4I9_9HYPH</name>
<gene>
    <name evidence="9" type="ORF">HT585_08705</name>
</gene>
<reference evidence="9 10" key="1">
    <citation type="submission" date="2020-06" db="EMBL/GenBank/DDBJ databases">
        <authorList>
            <person name="Grouzdev D.S."/>
        </authorList>
    </citation>
    <scope>NUCLEOTIDE SEQUENCE [LARGE SCALE GENOMIC DNA]</scope>
    <source>
        <strain evidence="9 10">HO-A22</strain>
    </source>
</reference>
<dbReference type="Gene3D" id="1.10.3470.10">
    <property type="entry name" value="ABC transporter involved in vitamin B12 uptake, BtuC"/>
    <property type="match status" value="1"/>
</dbReference>
<evidence type="ECO:0000256" key="6">
    <source>
        <dbReference type="ARBA" id="ARBA00022989"/>
    </source>
</evidence>
<evidence type="ECO:0000313" key="9">
    <source>
        <dbReference type="EMBL" id="NVD38933.1"/>
    </source>
</evidence>
<comment type="subcellular location">
    <subcellularLocation>
        <location evidence="1">Cell membrane</location>
        <topology evidence="1">Multi-pass membrane protein</topology>
    </subcellularLocation>
</comment>
<evidence type="ECO:0000256" key="2">
    <source>
        <dbReference type="ARBA" id="ARBA00007935"/>
    </source>
</evidence>
<dbReference type="GO" id="GO:0033214">
    <property type="term" value="P:siderophore-iron import into cell"/>
    <property type="evidence" value="ECO:0007669"/>
    <property type="project" value="TreeGrafter"/>
</dbReference>
<dbReference type="SUPFAM" id="SSF81345">
    <property type="entry name" value="ABC transporter involved in vitamin B12 uptake, BtuC"/>
    <property type="match status" value="1"/>
</dbReference>
<sequence>MVFPERYARCAALWRRRALRPAFVLSSAILNLGRTVKITTAFLVALLLLCLTITAAVSLGSAPIPVSTVWSIIAAKLSPGSVEVAWSAGRESIVWDVRLPRVVLAGLVGAGLALTGAVLQPVTRNPLADPHLLGVSSGGALGAIVALLHTGLILGLATVPLFAFAGALLATALVALVTRVLGTNADRLVLSGVAVAFTLTSIGNLMIFLGDPRAVHTVIFWMLGGLGLAQWPHLVYPAVVLTACLGYLTLRAREINALAMGDETATTLGIPVRRFRLVLFVVTALLTGVMVAFSGAIGFVGLMVPHFVRLFAGSDNVRVIPLSAFVGALVLIWADLFSRVVMAPEDMPIGVITGLVGGIAFIAILKQRKLV</sequence>
<feature type="transmembrane region" description="Helical" evidence="8">
    <location>
        <begin position="319"/>
        <end position="337"/>
    </location>
</feature>
<keyword evidence="5 8" id="KW-0812">Transmembrane</keyword>
<proteinExistence type="inferred from homology"/>
<keyword evidence="7 8" id="KW-0472">Membrane</keyword>
<dbReference type="PANTHER" id="PTHR30472">
    <property type="entry name" value="FERRIC ENTEROBACTIN TRANSPORT SYSTEM PERMEASE PROTEIN"/>
    <property type="match status" value="1"/>
</dbReference>
<dbReference type="InterPro" id="IPR000522">
    <property type="entry name" value="ABC_transptr_permease_BtuC"/>
</dbReference>
<dbReference type="EMBL" id="JABWDU010000002">
    <property type="protein sequence ID" value="NVD38933.1"/>
    <property type="molecule type" value="Genomic_DNA"/>
</dbReference>
<evidence type="ECO:0000313" key="10">
    <source>
        <dbReference type="Proteomes" id="UP000520198"/>
    </source>
</evidence>